<dbReference type="PROSITE" id="PS51301">
    <property type="entry name" value="KILA_N"/>
    <property type="match status" value="1"/>
</dbReference>
<evidence type="ECO:0000313" key="4">
    <source>
        <dbReference type="Proteomes" id="UP000315116"/>
    </source>
</evidence>
<organism evidence="3 4">
    <name type="scientific">Shearwaterpox virus</name>
    <dbReference type="NCBI Taxonomy" id="1974596"/>
    <lineage>
        <taxon>Viruses</taxon>
        <taxon>Varidnaviria</taxon>
        <taxon>Bamfordvirae</taxon>
        <taxon>Nucleocytoviricota</taxon>
        <taxon>Pokkesviricetes</taxon>
        <taxon>Chitovirales</taxon>
        <taxon>Poxviridae</taxon>
        <taxon>Chordopoxvirinae</taxon>
        <taxon>Avipoxvirus</taxon>
        <taxon>Avipoxvirus canarypox</taxon>
        <taxon>Canarypox virus</taxon>
    </lineage>
</organism>
<dbReference type="EMBL" id="KX857216">
    <property type="protein sequence ID" value="ARF02770.1"/>
    <property type="molecule type" value="Genomic_DNA"/>
</dbReference>
<evidence type="ECO:0000313" key="3">
    <source>
        <dbReference type="EMBL" id="ARF02770.1"/>
    </source>
</evidence>
<feature type="coiled-coil region" evidence="1">
    <location>
        <begin position="129"/>
        <end position="181"/>
    </location>
</feature>
<protein>
    <submittedName>
        <fullName evidence="3">SWPV1-196</fullName>
    </submittedName>
</protein>
<gene>
    <name evidence="3" type="primary">SWPV1-196</name>
</gene>
<dbReference type="InterPro" id="IPR018004">
    <property type="entry name" value="KilA/APSES_HTH"/>
</dbReference>
<keyword evidence="1" id="KW-0175">Coiled coil</keyword>
<evidence type="ECO:0000256" key="1">
    <source>
        <dbReference type="SAM" id="Coils"/>
    </source>
</evidence>
<accession>A0A1V0S819</accession>
<dbReference type="Pfam" id="PF04383">
    <property type="entry name" value="KilA-N"/>
    <property type="match status" value="1"/>
</dbReference>
<dbReference type="SMART" id="SM01252">
    <property type="entry name" value="KilA-N"/>
    <property type="match status" value="1"/>
</dbReference>
<dbReference type="Proteomes" id="UP000315116">
    <property type="component" value="Segment"/>
</dbReference>
<reference evidence="3 4" key="1">
    <citation type="journal article" date="2017" name="BMC Genomics">
        <title>Genomic characterization of two novel pathogenic avipoxviruses isolated from pacific shearwaters (Ardenna spp.).</title>
        <authorList>
            <person name="Sarker S."/>
            <person name="Das S."/>
            <person name="Lavers J.L."/>
            <person name="Hutton I."/>
            <person name="Helbig K."/>
            <person name="Imbery J."/>
            <person name="Upton C."/>
            <person name="Raidal S.R."/>
        </authorList>
    </citation>
    <scope>NUCLEOTIDE SEQUENCE [LARGE SCALE GENOMIC DNA]</scope>
    <source>
        <strain evidence="3 4">SWPV-1</strain>
    </source>
</reference>
<proteinExistence type="predicted"/>
<dbReference type="InterPro" id="IPR017880">
    <property type="entry name" value="KilA_N"/>
</dbReference>
<evidence type="ECO:0000259" key="2">
    <source>
        <dbReference type="PROSITE" id="PS51301"/>
    </source>
</evidence>
<sequence length="318" mass="37373">MDLTVIITDHIDYRFCWVRYDDFEFIIMKENGYINATKLCILGNRRLSDWLDLKSTKELIKDADYVNGNWKVRSSSSDSRGVILYLDNDQYLYEVSGYYIHQDIIPHLTTWISPLFSLKVSKIINCYLIAKYERRLNEKEEINKDLLKLFKGLYNKHDSDIAELKENYRAQKEQIKSLDVKYSSKIEELKYHNTNTLYKQKKSEDSSDSDESNTIVKPFKRHTSFQNDVCIVGNVLLSETSPNSEDNEICKEVSYNSLQKNDNLEVLSSQYENSQFKSAISKPECYSKSKKNSIHDETSNFNSNFHKKMILMLDLHYL</sequence>
<feature type="domain" description="KilA-N" evidence="2">
    <location>
        <begin position="14"/>
        <end position="127"/>
    </location>
</feature>
<name>A0A1V0S819_CNPV</name>